<feature type="region of interest" description="Disordered" evidence="1">
    <location>
        <begin position="708"/>
        <end position="741"/>
    </location>
</feature>
<proteinExistence type="predicted"/>
<evidence type="ECO:0000313" key="4">
    <source>
        <dbReference type="EMBL" id="OIN65383.1"/>
    </source>
</evidence>
<dbReference type="SUPFAM" id="SSF51735">
    <property type="entry name" value="NAD(P)-binding Rossmann-fold domains"/>
    <property type="match status" value="1"/>
</dbReference>
<feature type="compositionally biased region" description="Polar residues" evidence="1">
    <location>
        <begin position="725"/>
        <end position="734"/>
    </location>
</feature>
<dbReference type="AlphaFoldDB" id="A0A1S2W328"/>
<gene>
    <name evidence="4" type="ORF">BFS26_00380</name>
</gene>
<sequence length="741" mass="83873">MVMGWQHEVLLVGNTDFITKQWIQHAFPRDHVVIAEREGTVDGNDRLRIVNMSDANTLVDTITTYEFDRIVFFSENLTPRSDRDGDLGALRRLLHAIRNRQTQILMVSGPESEFTYPENADVRDTSKSLMSRASEELCLYYARTYRLEAKIIRSPYLYASDRNGVTAYFNHLFEQAESGTLSFCEQKNQQTCFLCADDLAELIYRMFDDWTAESEVFHVPNAFDFTYGDLADVISAAFPGLSVTFGEDRSQCYPADDHVLRLRYGWSPRYSLKQDLPPVLQRWKEARAQEQSGKHPIWDFLRNHSKPWIAIEIFITFILEELLRTAVQGNSQLGTVDLRLFFVVIVGTMYGLNAGVFAAALACAGMALSYASKGASFAPLFYDTSNWLAFVVYFVAGAVCGYVQLRNRENLRFMRDENSLLRERLAFLRDLYHDVLDDRRMLRGQIIGRRDSFGKMYAMTRELDEVLPRKLYYATIRIMQDTLGGDSFGIYRIDNGGRFAHLMAASPQTESLFSKSALLENYANIVTALDYGGLWVNRNLEQNLPMYAAGVRADGKLAVVIVLAKAQPDQMNLYFQNLFTIMCGLVESAMVRAFDYENVARQTRLVPGTEFLNTQAFLPKVLAANELKRNHMSNHLLLRVEDAWQDDGSRLMGAIRQTDEAGVLQDGNVYVLMDQVSEHELPIINRRLSQAGLHVALVSDHEEDSLLAKASEQVAAESRADETPRSNAASNDSASYEGGAA</sequence>
<keyword evidence="2" id="KW-0472">Membrane</keyword>
<accession>A0A1S2W328</accession>
<dbReference type="InterPro" id="IPR036291">
    <property type="entry name" value="NAD(P)-bd_dom_sf"/>
</dbReference>
<dbReference type="InterPro" id="IPR001509">
    <property type="entry name" value="Epimerase_deHydtase"/>
</dbReference>
<name>A0A1S2W328_BIFLN</name>
<reference evidence="4 5" key="1">
    <citation type="journal article" date="2016" name="BMC Microbiol.">
        <title>Fucosyllactose and L-fucose utilization of infant Bifidobacterium longum and Bifidobacterium kashiwanohense.</title>
        <authorList>
            <person name="Bunesova V."/>
            <person name="Lacroix C."/>
            <person name="Schwab C."/>
        </authorList>
    </citation>
    <scope>NUCLEOTIDE SEQUENCE [LARGE SCALE GENOMIC DNA]</scope>
    <source>
        <strain evidence="4 5">BSM11-5</strain>
    </source>
</reference>
<evidence type="ECO:0000259" key="3">
    <source>
        <dbReference type="Pfam" id="PF01370"/>
    </source>
</evidence>
<keyword evidence="2" id="KW-0812">Transmembrane</keyword>
<feature type="transmembrane region" description="Helical" evidence="2">
    <location>
        <begin position="387"/>
        <end position="405"/>
    </location>
</feature>
<keyword evidence="2" id="KW-1133">Transmembrane helix</keyword>
<protein>
    <submittedName>
        <fullName evidence="4">Nucleoside-diphosphate sugar epimerase</fullName>
    </submittedName>
</protein>
<organism evidence="4 5">
    <name type="scientific">Bifidobacterium longum subsp. suis</name>
    <dbReference type="NCBI Taxonomy" id="1695"/>
    <lineage>
        <taxon>Bacteria</taxon>
        <taxon>Bacillati</taxon>
        <taxon>Actinomycetota</taxon>
        <taxon>Actinomycetes</taxon>
        <taxon>Bifidobacteriales</taxon>
        <taxon>Bifidobacteriaceae</taxon>
        <taxon>Bifidobacterium</taxon>
    </lineage>
</organism>
<evidence type="ECO:0000313" key="5">
    <source>
        <dbReference type="Proteomes" id="UP000181801"/>
    </source>
</evidence>
<dbReference type="EMBL" id="MOAE01000002">
    <property type="protein sequence ID" value="OIN65383.1"/>
    <property type="molecule type" value="Genomic_DNA"/>
</dbReference>
<evidence type="ECO:0000256" key="2">
    <source>
        <dbReference type="SAM" id="Phobius"/>
    </source>
</evidence>
<evidence type="ECO:0000256" key="1">
    <source>
        <dbReference type="SAM" id="MobiDB-lite"/>
    </source>
</evidence>
<dbReference type="Pfam" id="PF01370">
    <property type="entry name" value="Epimerase"/>
    <property type="match status" value="1"/>
</dbReference>
<feature type="transmembrane region" description="Helical" evidence="2">
    <location>
        <begin position="340"/>
        <end position="367"/>
    </location>
</feature>
<dbReference type="Gene3D" id="3.40.50.720">
    <property type="entry name" value="NAD(P)-binding Rossmann-like Domain"/>
    <property type="match status" value="1"/>
</dbReference>
<dbReference type="RefSeq" id="WP_071474271.1">
    <property type="nucleotide sequence ID" value="NZ_MOAE01000002.1"/>
</dbReference>
<dbReference type="Proteomes" id="UP000181801">
    <property type="component" value="Unassembled WGS sequence"/>
</dbReference>
<feature type="domain" description="NAD-dependent epimerase/dehydratase" evidence="3">
    <location>
        <begin position="10"/>
        <end position="209"/>
    </location>
</feature>
<comment type="caution">
    <text evidence="4">The sequence shown here is derived from an EMBL/GenBank/DDBJ whole genome shotgun (WGS) entry which is preliminary data.</text>
</comment>